<reference evidence="6" key="1">
    <citation type="submission" date="2023-08" db="EMBL/GenBank/DDBJ databases">
        <authorList>
            <person name="Audoor S."/>
            <person name="Bilcke G."/>
        </authorList>
    </citation>
    <scope>NUCLEOTIDE SEQUENCE</scope>
</reference>
<name>A0AAD2CSZ9_9STRA</name>
<dbReference type="GO" id="GO:0032259">
    <property type="term" value="P:methylation"/>
    <property type="evidence" value="ECO:0007669"/>
    <property type="project" value="UniProtKB-KW"/>
</dbReference>
<dbReference type="PANTHER" id="PTHR13610">
    <property type="entry name" value="METHYLTRANSFERASE DOMAIN-CONTAINING PROTEIN"/>
    <property type="match status" value="1"/>
</dbReference>
<organism evidence="6 7">
    <name type="scientific">Cylindrotheca closterium</name>
    <dbReference type="NCBI Taxonomy" id="2856"/>
    <lineage>
        <taxon>Eukaryota</taxon>
        <taxon>Sar</taxon>
        <taxon>Stramenopiles</taxon>
        <taxon>Ochrophyta</taxon>
        <taxon>Bacillariophyta</taxon>
        <taxon>Bacillariophyceae</taxon>
        <taxon>Bacillariophycidae</taxon>
        <taxon>Bacillariales</taxon>
        <taxon>Bacillariaceae</taxon>
        <taxon>Cylindrotheca</taxon>
    </lineage>
</organism>
<evidence type="ECO:0000259" key="5">
    <source>
        <dbReference type="Pfam" id="PF08123"/>
    </source>
</evidence>
<dbReference type="Pfam" id="PF08123">
    <property type="entry name" value="DOT1"/>
    <property type="match status" value="1"/>
</dbReference>
<dbReference type="CDD" id="cd02440">
    <property type="entry name" value="AdoMet_MTases"/>
    <property type="match status" value="1"/>
</dbReference>
<keyword evidence="2" id="KW-0489">Methyltransferase</keyword>
<comment type="caution">
    <text evidence="6">The sequence shown here is derived from an EMBL/GenBank/DDBJ whole genome shotgun (WGS) entry which is preliminary data.</text>
</comment>
<dbReference type="GO" id="GO:0031151">
    <property type="term" value="F:histone H3K79 methyltransferase activity"/>
    <property type="evidence" value="ECO:0007669"/>
    <property type="project" value="InterPro"/>
</dbReference>
<accession>A0AAD2CSZ9</accession>
<dbReference type="GO" id="GO:1905706">
    <property type="term" value="P:regulation of mitochondrial ATP synthesis coupled proton transport"/>
    <property type="evidence" value="ECO:0007669"/>
    <property type="project" value="TreeGrafter"/>
</dbReference>
<keyword evidence="4" id="KW-0949">S-adenosyl-L-methionine</keyword>
<evidence type="ECO:0000313" key="7">
    <source>
        <dbReference type="Proteomes" id="UP001295423"/>
    </source>
</evidence>
<evidence type="ECO:0000256" key="3">
    <source>
        <dbReference type="ARBA" id="ARBA00022679"/>
    </source>
</evidence>
<evidence type="ECO:0000256" key="2">
    <source>
        <dbReference type="ARBA" id="ARBA00022603"/>
    </source>
</evidence>
<dbReference type="InterPro" id="IPR026170">
    <property type="entry name" value="FAM173A/B"/>
</dbReference>
<feature type="domain" description="DOT1" evidence="5">
    <location>
        <begin position="58"/>
        <end position="112"/>
    </location>
</feature>
<protein>
    <recommendedName>
        <fullName evidence="5">DOT1 domain-containing protein</fullName>
    </recommendedName>
</protein>
<keyword evidence="3" id="KW-0808">Transferase</keyword>
<dbReference type="SUPFAM" id="SSF53335">
    <property type="entry name" value="S-adenosyl-L-methionine-dependent methyltransferases"/>
    <property type="match status" value="1"/>
</dbReference>
<sequence>MRRKRKKYEKYTSIKLGSELPGQSSGLENPFQYSGENLEEYTEIATLSPWTPVPDSVARKIFDRADVREDDVHVELGSGDGRVNYFSIDAGVAESIGIEIDEKIVQVARDRLDKIHPKPNIKFIVADLMDVTNPVWKEIERATILTMYFAREGLEAIQPLLENALRGKRVRIFTCGYEMPGWQSQMVETVLDMPIHFYDWGNEQFEDSIIAEDSFNIPDDIRTPDNMDKFLNKKKKSTYKPDLLKGYHPDDLVDYGWDTFSSEDEVKDDSNFNQNG</sequence>
<dbReference type="InterPro" id="IPR025789">
    <property type="entry name" value="DOT1_dom"/>
</dbReference>
<evidence type="ECO:0000256" key="1">
    <source>
        <dbReference type="ARBA" id="ARBA00010633"/>
    </source>
</evidence>
<dbReference type="GO" id="GO:0005739">
    <property type="term" value="C:mitochondrion"/>
    <property type="evidence" value="ECO:0007669"/>
    <property type="project" value="TreeGrafter"/>
</dbReference>
<evidence type="ECO:0000256" key="4">
    <source>
        <dbReference type="ARBA" id="ARBA00022691"/>
    </source>
</evidence>
<gene>
    <name evidence="6" type="ORF">CYCCA115_LOCUS7020</name>
</gene>
<dbReference type="AlphaFoldDB" id="A0AAD2CSZ9"/>
<comment type="similarity">
    <text evidence="1">Belongs to the ANT/ATPSC lysine N-methyltransferase family.</text>
</comment>
<dbReference type="Gene3D" id="3.40.50.150">
    <property type="entry name" value="Vaccinia Virus protein VP39"/>
    <property type="match status" value="1"/>
</dbReference>
<dbReference type="EMBL" id="CAKOGP040000890">
    <property type="protein sequence ID" value="CAJ1940394.1"/>
    <property type="molecule type" value="Genomic_DNA"/>
</dbReference>
<dbReference type="PANTHER" id="PTHR13610:SF11">
    <property type="entry name" value="METHYLTRANSFERASE DOMAIN-CONTAINING PROTEIN"/>
    <property type="match status" value="1"/>
</dbReference>
<dbReference type="Proteomes" id="UP001295423">
    <property type="component" value="Unassembled WGS sequence"/>
</dbReference>
<proteinExistence type="inferred from homology"/>
<evidence type="ECO:0000313" key="6">
    <source>
        <dbReference type="EMBL" id="CAJ1940394.1"/>
    </source>
</evidence>
<dbReference type="InterPro" id="IPR029063">
    <property type="entry name" value="SAM-dependent_MTases_sf"/>
</dbReference>
<keyword evidence="7" id="KW-1185">Reference proteome</keyword>